<dbReference type="CDD" id="cd16936">
    <property type="entry name" value="HATPase_RsbW-like"/>
    <property type="match status" value="1"/>
</dbReference>
<keyword evidence="1" id="KW-0723">Serine/threonine-protein kinase</keyword>
<evidence type="ECO:0000259" key="2">
    <source>
        <dbReference type="Pfam" id="PF13581"/>
    </source>
</evidence>
<dbReference type="OrthoDB" id="9792240at2"/>
<dbReference type="AlphaFoldDB" id="A0A1I3PLN2"/>
<proteinExistence type="predicted"/>
<keyword evidence="3" id="KW-0808">Transferase</keyword>
<reference evidence="4" key="1">
    <citation type="submission" date="2016-10" db="EMBL/GenBank/DDBJ databases">
        <authorList>
            <person name="Varghese N."/>
            <person name="Submissions S."/>
        </authorList>
    </citation>
    <scope>NUCLEOTIDE SEQUENCE [LARGE SCALE GENOMIC DNA]</scope>
    <source>
        <strain evidence="4">DSM 5918</strain>
    </source>
</reference>
<evidence type="ECO:0000313" key="3">
    <source>
        <dbReference type="EMBL" id="SFJ22395.1"/>
    </source>
</evidence>
<sequence length="138" mass="15549">MATLTVPARIEELDAVIEFLESRIPPDFRDIAPQVRLAAEELLVNVFSYAYSGGQGEARVECRPAQLEGRDYLFFSVTDWGRPFDPFDEAPEPDLDLDAEHRPIGGLGVHLVKSVSARHEYRHHNGANIVELYFAKPE</sequence>
<dbReference type="Gene3D" id="3.30.565.10">
    <property type="entry name" value="Histidine kinase-like ATPase, C-terminal domain"/>
    <property type="match status" value="1"/>
</dbReference>
<organism evidence="3 4">
    <name type="scientific">Desulfomicrobium apsheronum</name>
    <dbReference type="NCBI Taxonomy" id="52560"/>
    <lineage>
        <taxon>Bacteria</taxon>
        <taxon>Pseudomonadati</taxon>
        <taxon>Thermodesulfobacteriota</taxon>
        <taxon>Desulfovibrionia</taxon>
        <taxon>Desulfovibrionales</taxon>
        <taxon>Desulfomicrobiaceae</taxon>
        <taxon>Desulfomicrobium</taxon>
    </lineage>
</organism>
<dbReference type="PANTHER" id="PTHR35526">
    <property type="entry name" value="ANTI-SIGMA-F FACTOR RSBW-RELATED"/>
    <property type="match status" value="1"/>
</dbReference>
<dbReference type="Pfam" id="PF13581">
    <property type="entry name" value="HATPase_c_2"/>
    <property type="match status" value="1"/>
</dbReference>
<dbReference type="InterPro" id="IPR050267">
    <property type="entry name" value="Anti-sigma-factor_SerPK"/>
</dbReference>
<evidence type="ECO:0000313" key="4">
    <source>
        <dbReference type="Proteomes" id="UP000198635"/>
    </source>
</evidence>
<name>A0A1I3PLN2_9BACT</name>
<dbReference type="EMBL" id="FORX01000002">
    <property type="protein sequence ID" value="SFJ22395.1"/>
    <property type="molecule type" value="Genomic_DNA"/>
</dbReference>
<dbReference type="PANTHER" id="PTHR35526:SF6">
    <property type="entry name" value="SLR1861 PROTEIN"/>
    <property type="match status" value="1"/>
</dbReference>
<dbReference type="InterPro" id="IPR036890">
    <property type="entry name" value="HATPase_C_sf"/>
</dbReference>
<evidence type="ECO:0000256" key="1">
    <source>
        <dbReference type="ARBA" id="ARBA00022527"/>
    </source>
</evidence>
<dbReference type="InterPro" id="IPR003594">
    <property type="entry name" value="HATPase_dom"/>
</dbReference>
<dbReference type="RefSeq" id="WP_092372528.1">
    <property type="nucleotide sequence ID" value="NZ_FORX01000002.1"/>
</dbReference>
<dbReference type="SUPFAM" id="SSF55874">
    <property type="entry name" value="ATPase domain of HSP90 chaperone/DNA topoisomerase II/histidine kinase"/>
    <property type="match status" value="1"/>
</dbReference>
<keyword evidence="4" id="KW-1185">Reference proteome</keyword>
<gene>
    <name evidence="3" type="ORF">SAMN04488082_10241</name>
</gene>
<dbReference type="STRING" id="52560.SAMN04488082_10241"/>
<feature type="domain" description="Histidine kinase/HSP90-like ATPase" evidence="2">
    <location>
        <begin position="14"/>
        <end position="133"/>
    </location>
</feature>
<dbReference type="GO" id="GO:0004674">
    <property type="term" value="F:protein serine/threonine kinase activity"/>
    <property type="evidence" value="ECO:0007669"/>
    <property type="project" value="UniProtKB-KW"/>
</dbReference>
<accession>A0A1I3PLN2</accession>
<dbReference type="Proteomes" id="UP000198635">
    <property type="component" value="Unassembled WGS sequence"/>
</dbReference>
<protein>
    <submittedName>
        <fullName evidence="3">Anti-sigma regulatory factor (Ser/Thr protein kinase)</fullName>
    </submittedName>
</protein>
<keyword evidence="3" id="KW-0418">Kinase</keyword>